<name>A0A497XIG4_9PROT</name>
<gene>
    <name evidence="1" type="ORF">DFR35_0183</name>
</gene>
<keyword evidence="2" id="KW-1185">Reference proteome</keyword>
<dbReference type="RefSeq" id="WP_121239612.1">
    <property type="nucleotide sequence ID" value="NZ_BHVV01000001.1"/>
</dbReference>
<evidence type="ECO:0000313" key="1">
    <source>
        <dbReference type="EMBL" id="RLJ67634.1"/>
    </source>
</evidence>
<dbReference type="EMBL" id="RCCI01000004">
    <property type="protein sequence ID" value="RLJ67634.1"/>
    <property type="molecule type" value="Genomic_DNA"/>
</dbReference>
<protein>
    <recommendedName>
        <fullName evidence="3">Sulfur reduction protein DsrS</fullName>
    </recommendedName>
</protein>
<evidence type="ECO:0008006" key="3">
    <source>
        <dbReference type="Google" id="ProtNLM"/>
    </source>
</evidence>
<dbReference type="OrthoDB" id="9770072at2"/>
<dbReference type="AlphaFoldDB" id="A0A497XIG4"/>
<organism evidence="1 2">
    <name type="scientific">Sulfurisoma sediminicola</name>
    <dbReference type="NCBI Taxonomy" id="1381557"/>
    <lineage>
        <taxon>Bacteria</taxon>
        <taxon>Pseudomonadati</taxon>
        <taxon>Pseudomonadota</taxon>
        <taxon>Betaproteobacteria</taxon>
        <taxon>Nitrosomonadales</taxon>
        <taxon>Sterolibacteriaceae</taxon>
        <taxon>Sulfurisoma</taxon>
    </lineage>
</organism>
<reference evidence="1 2" key="1">
    <citation type="submission" date="2018-10" db="EMBL/GenBank/DDBJ databases">
        <title>Genomic Encyclopedia of Type Strains, Phase IV (KMG-IV): sequencing the most valuable type-strain genomes for metagenomic binning, comparative biology and taxonomic classification.</title>
        <authorList>
            <person name="Goeker M."/>
        </authorList>
    </citation>
    <scope>NUCLEOTIDE SEQUENCE [LARGE SCALE GENOMIC DNA]</scope>
    <source>
        <strain evidence="1 2">DSM 26916</strain>
    </source>
</reference>
<accession>A0A497XIG4</accession>
<evidence type="ECO:0000313" key="2">
    <source>
        <dbReference type="Proteomes" id="UP000268908"/>
    </source>
</evidence>
<proteinExistence type="predicted"/>
<sequence length="340" mass="37263">MKAELSPEDSLRLNVLLAGEVHAIRIDEGALTLYALTPKGEAKVSLHRNCRPDLYVTRVRELLGGHALGSPGGYPVHLRRWSRLGRASPQNLEPLLKLGEPEAVIAVALAPTLTDEIARRAWWALPTMEVARYMLMHAAVREGAMGKVLADFLIEHLPFEEDPIQAMNSIRAVIGADLLDAAEGELLWAKAKRRPHYFIGFLEHRPDDLPAEGERSLPGEVAAQAAAGDAWALQLARCYAPSGQSFLLAAEMALEKPPAHEAVYLLLDILGAYFAAVRDAEAMTGYESEAAAMRALSRLSNADAEPILTRTTAVGPLMRRHLQPLFEPLLQHIRVLRGQP</sequence>
<comment type="caution">
    <text evidence="1">The sequence shown here is derived from an EMBL/GenBank/DDBJ whole genome shotgun (WGS) entry which is preliminary data.</text>
</comment>
<dbReference type="Proteomes" id="UP000268908">
    <property type="component" value="Unassembled WGS sequence"/>
</dbReference>